<keyword evidence="1" id="KW-0472">Membrane</keyword>
<gene>
    <name evidence="2" type="ORF">CK203_068862</name>
</gene>
<protein>
    <submittedName>
        <fullName evidence="2">Uncharacterized protein</fullName>
    </submittedName>
</protein>
<dbReference type="GO" id="GO:0005634">
    <property type="term" value="C:nucleus"/>
    <property type="evidence" value="ECO:0007669"/>
    <property type="project" value="InterPro"/>
</dbReference>
<dbReference type="PANTHER" id="PTHR13403">
    <property type="entry name" value="SNURPORTIN1 RNUT1 PROTEIN RNA, U TRANSPORTER 1"/>
    <property type="match status" value="1"/>
</dbReference>
<accession>A0A438EY70</accession>
<sequence length="149" mass="16543">MCTDVCMVISYLLCLAGDFFYFFFLFFFGYDQVVLELQDDGNLTTSDDPPVVFGSLDGDFIQKSGLCSGNLLRFAVSDGGLSFVDGKLERADLHYLGKVNRARAFADSYSKVMFQYSVRHSPLSIDDLLASITSTNDQEKEACDVEMTG</sequence>
<evidence type="ECO:0000256" key="1">
    <source>
        <dbReference type="SAM" id="Phobius"/>
    </source>
</evidence>
<dbReference type="InterPro" id="IPR017336">
    <property type="entry name" value="Snurportin-1"/>
</dbReference>
<dbReference type="Proteomes" id="UP000288805">
    <property type="component" value="Unassembled WGS sequence"/>
</dbReference>
<proteinExistence type="predicted"/>
<name>A0A438EY70_VITVI</name>
<dbReference type="EMBL" id="QGNW01001166">
    <property type="protein sequence ID" value="RVW52655.1"/>
    <property type="molecule type" value="Genomic_DNA"/>
</dbReference>
<dbReference type="PANTHER" id="PTHR13403:SF6">
    <property type="entry name" value="SNURPORTIN-1"/>
    <property type="match status" value="1"/>
</dbReference>
<feature type="transmembrane region" description="Helical" evidence="1">
    <location>
        <begin position="7"/>
        <end position="30"/>
    </location>
</feature>
<keyword evidence="1" id="KW-0812">Transmembrane</keyword>
<evidence type="ECO:0000313" key="3">
    <source>
        <dbReference type="Proteomes" id="UP000288805"/>
    </source>
</evidence>
<reference evidence="2 3" key="1">
    <citation type="journal article" date="2018" name="PLoS Genet.">
        <title>Population sequencing reveals clonal diversity and ancestral inbreeding in the grapevine cultivar Chardonnay.</title>
        <authorList>
            <person name="Roach M.J."/>
            <person name="Johnson D.L."/>
            <person name="Bohlmann J."/>
            <person name="van Vuuren H.J."/>
            <person name="Jones S.J."/>
            <person name="Pretorius I.S."/>
            <person name="Schmidt S.A."/>
            <person name="Borneman A.R."/>
        </authorList>
    </citation>
    <scope>NUCLEOTIDE SEQUENCE [LARGE SCALE GENOMIC DNA]</scope>
    <source>
        <strain evidence="3">cv. Chardonnay</strain>
        <tissue evidence="2">Leaf</tissue>
    </source>
</reference>
<comment type="caution">
    <text evidence="2">The sequence shown here is derived from an EMBL/GenBank/DDBJ whole genome shotgun (WGS) entry which is preliminary data.</text>
</comment>
<organism evidence="2 3">
    <name type="scientific">Vitis vinifera</name>
    <name type="common">Grape</name>
    <dbReference type="NCBI Taxonomy" id="29760"/>
    <lineage>
        <taxon>Eukaryota</taxon>
        <taxon>Viridiplantae</taxon>
        <taxon>Streptophyta</taxon>
        <taxon>Embryophyta</taxon>
        <taxon>Tracheophyta</taxon>
        <taxon>Spermatophyta</taxon>
        <taxon>Magnoliopsida</taxon>
        <taxon>eudicotyledons</taxon>
        <taxon>Gunneridae</taxon>
        <taxon>Pentapetalae</taxon>
        <taxon>rosids</taxon>
        <taxon>Vitales</taxon>
        <taxon>Vitaceae</taxon>
        <taxon>Viteae</taxon>
        <taxon>Vitis</taxon>
    </lineage>
</organism>
<keyword evidence="1" id="KW-1133">Transmembrane helix</keyword>
<evidence type="ECO:0000313" key="2">
    <source>
        <dbReference type="EMBL" id="RVW52655.1"/>
    </source>
</evidence>
<dbReference type="GO" id="GO:0005737">
    <property type="term" value="C:cytoplasm"/>
    <property type="evidence" value="ECO:0007669"/>
    <property type="project" value="InterPro"/>
</dbReference>
<dbReference type="GO" id="GO:0061015">
    <property type="term" value="P:snRNA import into nucleus"/>
    <property type="evidence" value="ECO:0007669"/>
    <property type="project" value="InterPro"/>
</dbReference>
<dbReference type="AlphaFoldDB" id="A0A438EY70"/>